<proteinExistence type="predicted"/>
<keyword evidence="2" id="KW-1185">Reference proteome</keyword>
<name>A0AAE3WA46_9RHOB</name>
<dbReference type="EMBL" id="JANHAX010000001">
    <property type="protein sequence ID" value="MDQ2088974.1"/>
    <property type="molecule type" value="Genomic_DNA"/>
</dbReference>
<dbReference type="AlphaFoldDB" id="A0AAE3WA46"/>
<organism evidence="1 2">
    <name type="scientific">Marimonas arenosa</name>
    <dbReference type="NCBI Taxonomy" id="1795305"/>
    <lineage>
        <taxon>Bacteria</taxon>
        <taxon>Pseudomonadati</taxon>
        <taxon>Pseudomonadota</taxon>
        <taxon>Alphaproteobacteria</taxon>
        <taxon>Rhodobacterales</taxon>
        <taxon>Paracoccaceae</taxon>
        <taxon>Marimonas</taxon>
    </lineage>
</organism>
<protein>
    <submittedName>
        <fullName evidence="1">Uncharacterized protein</fullName>
    </submittedName>
</protein>
<accession>A0AAE3WA46</accession>
<dbReference type="Proteomes" id="UP001226762">
    <property type="component" value="Unassembled WGS sequence"/>
</dbReference>
<evidence type="ECO:0000313" key="2">
    <source>
        <dbReference type="Proteomes" id="UP001226762"/>
    </source>
</evidence>
<reference evidence="1" key="1">
    <citation type="submission" date="2022-07" db="EMBL/GenBank/DDBJ databases">
        <authorList>
            <person name="Otstavnykh N."/>
            <person name="Isaeva M."/>
            <person name="Bystritskaya E."/>
        </authorList>
    </citation>
    <scope>NUCLEOTIDE SEQUENCE</scope>
    <source>
        <strain evidence="1">KCTC 52189</strain>
    </source>
</reference>
<reference evidence="1" key="2">
    <citation type="submission" date="2023-02" db="EMBL/GenBank/DDBJ databases">
        <title>'Rhodoalgimonas zhirmunskyi' gen. nov., isolated from a red alga.</title>
        <authorList>
            <person name="Nedashkovskaya O.I."/>
            <person name="Otstavnykh N.Y."/>
            <person name="Bystritskaya E.P."/>
            <person name="Balabanova L.A."/>
            <person name="Isaeva M.P."/>
        </authorList>
    </citation>
    <scope>NUCLEOTIDE SEQUENCE</scope>
    <source>
        <strain evidence="1">KCTC 52189</strain>
    </source>
</reference>
<evidence type="ECO:0000313" key="1">
    <source>
        <dbReference type="EMBL" id="MDQ2088974.1"/>
    </source>
</evidence>
<gene>
    <name evidence="1" type="ORF">NO357_03545</name>
</gene>
<sequence>MRVLTIAICIILTLPGCSPNHEADAKLAGGATATMSVRAMLGIHSDWHRKFTIGDGRASVSIDLFEDTGWWRGSNLYLHSSGTYVVHEGQNGCFGFTLEPVSFDVRTSISCVKVPGNALSLSDEGPALNGYPASNYYVDLFYIGRFVEAGRIPELRETRAEAPIVFQTYEQHAEPELPEIL</sequence>
<comment type="caution">
    <text evidence="1">The sequence shown here is derived from an EMBL/GenBank/DDBJ whole genome shotgun (WGS) entry which is preliminary data.</text>
</comment>
<dbReference type="RefSeq" id="WP_306734229.1">
    <property type="nucleotide sequence ID" value="NZ_JANHAX010000001.1"/>
</dbReference>